<keyword evidence="1" id="KW-0812">Transmembrane</keyword>
<dbReference type="eggNOG" id="ENOG5033KU3">
    <property type="taxonomic scope" value="Bacteria"/>
</dbReference>
<keyword evidence="1" id="KW-1133">Transmembrane helix</keyword>
<name>D5EGA0_AMICL</name>
<dbReference type="EMBL" id="CP001997">
    <property type="protein sequence ID" value="ADE57582.1"/>
    <property type="molecule type" value="Genomic_DNA"/>
</dbReference>
<evidence type="ECO:0000313" key="2">
    <source>
        <dbReference type="EMBL" id="ADE57582.1"/>
    </source>
</evidence>
<gene>
    <name evidence="2" type="ordered locus">Amico_1465</name>
</gene>
<dbReference type="KEGG" id="aco:Amico_1465"/>
<dbReference type="Proteomes" id="UP000002366">
    <property type="component" value="Chromosome"/>
</dbReference>
<reference evidence="2 3" key="1">
    <citation type="journal article" date="2010" name="Stand. Genomic Sci.">
        <title>Complete genome sequence of Aminobacterium colombiense type strain (ALA-1).</title>
        <authorList>
            <person name="Chertkov O."/>
            <person name="Sikorski J."/>
            <person name="Brambilla E."/>
            <person name="Lapidus A."/>
            <person name="Copeland A."/>
            <person name="Glavina Del Rio T."/>
            <person name="Nolan M."/>
            <person name="Lucas S."/>
            <person name="Tice H."/>
            <person name="Cheng J.F."/>
            <person name="Han C."/>
            <person name="Detter J.C."/>
            <person name="Bruce D."/>
            <person name="Tapia R."/>
            <person name="Goodwin L."/>
            <person name="Pitluck S."/>
            <person name="Liolios K."/>
            <person name="Ivanova N."/>
            <person name="Mavromatis K."/>
            <person name="Ovchinnikova G."/>
            <person name="Pati A."/>
            <person name="Chen A."/>
            <person name="Palaniappan K."/>
            <person name="Land M."/>
            <person name="Hauser L."/>
            <person name="Chang Y.J."/>
            <person name="Jeffries C.D."/>
            <person name="Spring S."/>
            <person name="Rohde M."/>
            <person name="Goker M."/>
            <person name="Bristow J."/>
            <person name="Eisen J.A."/>
            <person name="Markowitz V."/>
            <person name="Hugenholtz P."/>
            <person name="Kyrpides N.C."/>
            <person name="Klenk H.P."/>
        </authorList>
    </citation>
    <scope>NUCLEOTIDE SEQUENCE [LARGE SCALE GENOMIC DNA]</scope>
    <source>
        <strain evidence="3">DSM 12261 / ALA-1</strain>
    </source>
</reference>
<dbReference type="OrthoDB" id="5544at2"/>
<dbReference type="HOGENOM" id="CLU_195026_0_0_0"/>
<accession>D5EGA0</accession>
<feature type="transmembrane region" description="Helical" evidence="1">
    <location>
        <begin position="62"/>
        <end position="81"/>
    </location>
</feature>
<dbReference type="InterPro" id="IPR025470">
    <property type="entry name" value="DUF4321"/>
</dbReference>
<dbReference type="RefSeq" id="WP_013048845.1">
    <property type="nucleotide sequence ID" value="NC_014011.1"/>
</dbReference>
<sequence length="82" mass="9164">MAIGKYSSKRWWMLIVSIVIGTLIGIYLQGFASTASYFRNIVSVGFNFRDVNLAVIDFGLKFYFHANLGTLIGGIAGLWIIR</sequence>
<proteinExistence type="predicted"/>
<evidence type="ECO:0000313" key="3">
    <source>
        <dbReference type="Proteomes" id="UP000002366"/>
    </source>
</evidence>
<dbReference type="AlphaFoldDB" id="D5EGA0"/>
<feature type="transmembrane region" description="Helical" evidence="1">
    <location>
        <begin position="12"/>
        <end position="32"/>
    </location>
</feature>
<dbReference type="STRING" id="572547.Amico_1465"/>
<keyword evidence="3" id="KW-1185">Reference proteome</keyword>
<evidence type="ECO:0000256" key="1">
    <source>
        <dbReference type="SAM" id="Phobius"/>
    </source>
</evidence>
<dbReference type="Pfam" id="PF14209">
    <property type="entry name" value="DUF4321"/>
    <property type="match status" value="1"/>
</dbReference>
<keyword evidence="1" id="KW-0472">Membrane</keyword>
<protein>
    <submittedName>
        <fullName evidence="2">Uncharacterized protein</fullName>
    </submittedName>
</protein>
<organism evidence="2 3">
    <name type="scientific">Aminobacterium colombiense (strain DSM 12261 / ALA-1)</name>
    <dbReference type="NCBI Taxonomy" id="572547"/>
    <lineage>
        <taxon>Bacteria</taxon>
        <taxon>Thermotogati</taxon>
        <taxon>Synergistota</taxon>
        <taxon>Synergistia</taxon>
        <taxon>Synergistales</taxon>
        <taxon>Aminobacteriaceae</taxon>
        <taxon>Aminobacterium</taxon>
    </lineage>
</organism>